<dbReference type="PANTHER" id="PTHR34610:SF3">
    <property type="entry name" value="SSL7007 PROTEIN"/>
    <property type="match status" value="1"/>
</dbReference>
<dbReference type="Pfam" id="PF13470">
    <property type="entry name" value="PIN_3"/>
    <property type="match status" value="1"/>
</dbReference>
<dbReference type="Proteomes" id="UP000178276">
    <property type="component" value="Unassembled WGS sequence"/>
</dbReference>
<evidence type="ECO:0000313" key="3">
    <source>
        <dbReference type="Proteomes" id="UP000178276"/>
    </source>
</evidence>
<name>A0A1F5WDV2_9BACT</name>
<dbReference type="Gene3D" id="3.40.50.1010">
    <property type="entry name" value="5'-nuclease"/>
    <property type="match status" value="1"/>
</dbReference>
<gene>
    <name evidence="2" type="ORF">A2W57_01710</name>
</gene>
<dbReference type="InterPro" id="IPR002716">
    <property type="entry name" value="PIN_dom"/>
</dbReference>
<organism evidence="2 3">
    <name type="scientific">Candidatus Giovannonibacteria bacterium RIFCSPHIGHO2_02_43_16</name>
    <dbReference type="NCBI Taxonomy" id="1798331"/>
    <lineage>
        <taxon>Bacteria</taxon>
        <taxon>Candidatus Giovannoniibacteriota</taxon>
    </lineage>
</organism>
<protein>
    <submittedName>
        <fullName evidence="2">Putative toxin-antitoxin system toxin component, PIN family</fullName>
    </submittedName>
</protein>
<dbReference type="AlphaFoldDB" id="A0A1F5WDV2"/>
<reference evidence="2 3" key="1">
    <citation type="journal article" date="2016" name="Nat. Commun.">
        <title>Thousands of microbial genomes shed light on interconnected biogeochemical processes in an aquifer system.</title>
        <authorList>
            <person name="Anantharaman K."/>
            <person name="Brown C.T."/>
            <person name="Hug L.A."/>
            <person name="Sharon I."/>
            <person name="Castelle C.J."/>
            <person name="Probst A.J."/>
            <person name="Thomas B.C."/>
            <person name="Singh A."/>
            <person name="Wilkins M.J."/>
            <person name="Karaoz U."/>
            <person name="Brodie E.L."/>
            <person name="Williams K.H."/>
            <person name="Hubbard S.S."/>
            <person name="Banfield J.F."/>
        </authorList>
    </citation>
    <scope>NUCLEOTIDE SEQUENCE [LARGE SCALE GENOMIC DNA]</scope>
</reference>
<evidence type="ECO:0000313" key="2">
    <source>
        <dbReference type="EMBL" id="OGF73441.1"/>
    </source>
</evidence>
<accession>A0A1F5WDV2</accession>
<evidence type="ECO:0000259" key="1">
    <source>
        <dbReference type="SMART" id="SM00670"/>
    </source>
</evidence>
<feature type="domain" description="PIN" evidence="1">
    <location>
        <begin position="1"/>
        <end position="112"/>
    </location>
</feature>
<dbReference type="PANTHER" id="PTHR34610">
    <property type="entry name" value="SSL7007 PROTEIN"/>
    <property type="match status" value="1"/>
</dbReference>
<proteinExistence type="predicted"/>
<dbReference type="SUPFAM" id="SSF88723">
    <property type="entry name" value="PIN domain-like"/>
    <property type="match status" value="1"/>
</dbReference>
<dbReference type="InterPro" id="IPR002850">
    <property type="entry name" value="PIN_toxin-like"/>
</dbReference>
<dbReference type="SMART" id="SM00670">
    <property type="entry name" value="PINc"/>
    <property type="match status" value="1"/>
</dbReference>
<sequence>MKAVLDTNVFISALFWTGSPHNVLAKALESEFILITSREILKEIEERLLNKFKFPVEDILSFLEIIVLNSHIVEPNIKLEAVPQDPNDNKIIECAVSGNADYIVTGDKDILNLKEFRGIKIITSNQFLKVLNNLK</sequence>
<dbReference type="STRING" id="1798331.A2W57_01710"/>
<dbReference type="EMBL" id="MFHJ01000042">
    <property type="protein sequence ID" value="OGF73441.1"/>
    <property type="molecule type" value="Genomic_DNA"/>
</dbReference>
<dbReference type="NCBIfam" id="TIGR00305">
    <property type="entry name" value="putative toxin-antitoxin system toxin component, PIN family"/>
    <property type="match status" value="1"/>
</dbReference>
<dbReference type="InterPro" id="IPR029060">
    <property type="entry name" value="PIN-like_dom_sf"/>
</dbReference>
<comment type="caution">
    <text evidence="2">The sequence shown here is derived from an EMBL/GenBank/DDBJ whole genome shotgun (WGS) entry which is preliminary data.</text>
</comment>